<organism evidence="3 4">
    <name type="scientific">Amphibalanus amphitrite</name>
    <name type="common">Striped barnacle</name>
    <name type="synonym">Balanus amphitrite</name>
    <dbReference type="NCBI Taxonomy" id="1232801"/>
    <lineage>
        <taxon>Eukaryota</taxon>
        <taxon>Metazoa</taxon>
        <taxon>Ecdysozoa</taxon>
        <taxon>Arthropoda</taxon>
        <taxon>Crustacea</taxon>
        <taxon>Multicrustacea</taxon>
        <taxon>Cirripedia</taxon>
        <taxon>Thoracica</taxon>
        <taxon>Thoracicalcarea</taxon>
        <taxon>Balanomorpha</taxon>
        <taxon>Balanoidea</taxon>
        <taxon>Balanidae</taxon>
        <taxon>Amphibalaninae</taxon>
        <taxon>Amphibalanus</taxon>
    </lineage>
</organism>
<comment type="caution">
    <text evidence="3">The sequence shown here is derived from an EMBL/GenBank/DDBJ whole genome shotgun (WGS) entry which is preliminary data.</text>
</comment>
<evidence type="ECO:0000256" key="1">
    <source>
        <dbReference type="SAM" id="MobiDB-lite"/>
    </source>
</evidence>
<dbReference type="SUPFAM" id="SSF81321">
    <property type="entry name" value="Family A G protein-coupled receptor-like"/>
    <property type="match status" value="1"/>
</dbReference>
<feature type="transmembrane region" description="Helical" evidence="2">
    <location>
        <begin position="18"/>
        <end position="39"/>
    </location>
</feature>
<dbReference type="OrthoDB" id="9881476at2759"/>
<dbReference type="Gene3D" id="1.20.1070.10">
    <property type="entry name" value="Rhodopsin 7-helix transmembrane proteins"/>
    <property type="match status" value="1"/>
</dbReference>
<protein>
    <submittedName>
        <fullName evidence="3">G-protein coupled receptor moody</fullName>
    </submittedName>
</protein>
<reference evidence="3 4" key="1">
    <citation type="submission" date="2019-07" db="EMBL/GenBank/DDBJ databases">
        <title>Draft genome assembly of a fouling barnacle, Amphibalanus amphitrite (Darwin, 1854): The first reference genome for Thecostraca.</title>
        <authorList>
            <person name="Kim W."/>
        </authorList>
    </citation>
    <scope>NUCLEOTIDE SEQUENCE [LARGE SCALE GENOMIC DNA]</scope>
    <source>
        <strain evidence="3">SNU_AA5</strain>
        <tissue evidence="3">Soma without cirri and trophi</tissue>
    </source>
</reference>
<accession>A0A6A4W000</accession>
<keyword evidence="3" id="KW-0675">Receptor</keyword>
<dbReference type="AlphaFoldDB" id="A0A6A4W000"/>
<feature type="compositionally biased region" description="Polar residues" evidence="1">
    <location>
        <begin position="164"/>
        <end position="175"/>
    </location>
</feature>
<gene>
    <name evidence="3" type="primary">moody_10</name>
    <name evidence="3" type="ORF">FJT64_026972</name>
</gene>
<keyword evidence="2" id="KW-0812">Transmembrane</keyword>
<keyword evidence="2" id="KW-0472">Membrane</keyword>
<dbReference type="EMBL" id="VIIS01001254">
    <property type="protein sequence ID" value="KAF0300536.1"/>
    <property type="molecule type" value="Genomic_DNA"/>
</dbReference>
<evidence type="ECO:0000313" key="3">
    <source>
        <dbReference type="EMBL" id="KAF0300536.1"/>
    </source>
</evidence>
<feature type="transmembrane region" description="Helical" evidence="2">
    <location>
        <begin position="45"/>
        <end position="69"/>
    </location>
</feature>
<evidence type="ECO:0000313" key="4">
    <source>
        <dbReference type="Proteomes" id="UP000440578"/>
    </source>
</evidence>
<proteinExistence type="predicted"/>
<keyword evidence="2" id="KW-1133">Transmembrane helix</keyword>
<dbReference type="Proteomes" id="UP000440578">
    <property type="component" value="Unassembled WGS sequence"/>
</dbReference>
<feature type="region of interest" description="Disordered" evidence="1">
    <location>
        <begin position="137"/>
        <end position="180"/>
    </location>
</feature>
<sequence>MGYVQALLKMREDKTSRMIFVVFLTYCVCVFPLTVLSVSDPDNEYGYLSLILYCVYWMQYCCNNVIYVLSNRVYRRAYVIFLMEVCPPLARFLRLSVAQNQPRRSTLTVSGEGLTQVTGSAAELNRRRHGSLTNRTAVGAGRSHQPPHILTGVTRPIGPRKDQPNAQTETSSLQSCGEECPATRRPRLAQWRRFLPLEHPISLTAARRPLEDVTWWRVALLEGRRYNAEDGCKMQHQFCYDNIAIEMSERPDALSDIGVGTQTRTTFEKQRSMSF</sequence>
<evidence type="ECO:0000256" key="2">
    <source>
        <dbReference type="SAM" id="Phobius"/>
    </source>
</evidence>
<keyword evidence="4" id="KW-1185">Reference proteome</keyword>
<name>A0A6A4W000_AMPAM</name>